<reference evidence="3" key="1">
    <citation type="submission" date="2016-07" db="EMBL/GenBank/DDBJ databases">
        <title>Multiple horizontal gene transfer events from other fungi enriched the ability of initially mycotrophic Trichoderma (Ascomycota) to feed on dead plant biomass.</title>
        <authorList>
            <consortium name="DOE Joint Genome Institute"/>
            <person name="Atanasova L."/>
            <person name="Chenthamara K."/>
            <person name="Zhang J."/>
            <person name="Grujic M."/>
            <person name="Henrissat B."/>
            <person name="Kuo A."/>
            <person name="Aerts A."/>
            <person name="Salamov A."/>
            <person name="Lipzen A."/>
            <person name="Labutti K."/>
            <person name="Barry K."/>
            <person name="Miao Y."/>
            <person name="Rahimi M.J."/>
            <person name="Shen Q."/>
            <person name="Grigoriev I.V."/>
            <person name="Kubicek C.P."/>
            <person name="Druzhinina I.S."/>
        </authorList>
    </citation>
    <scope>NUCLEOTIDE SEQUENCE [LARGE SCALE GENOMIC DNA]</scope>
    <source>
        <strain evidence="3">TUCIM 6016</strain>
    </source>
</reference>
<feature type="compositionally biased region" description="Polar residues" evidence="1">
    <location>
        <begin position="333"/>
        <end position="347"/>
    </location>
</feature>
<accession>A0A2T4B4W8</accession>
<name>A0A2T4B4W8_9HYPO</name>
<protein>
    <submittedName>
        <fullName evidence="2">Uncharacterized protein</fullName>
    </submittedName>
</protein>
<dbReference type="OrthoDB" id="4900702at2759"/>
<organism evidence="2 3">
    <name type="scientific">Trichoderma citrinoviride</name>
    <dbReference type="NCBI Taxonomy" id="58853"/>
    <lineage>
        <taxon>Eukaryota</taxon>
        <taxon>Fungi</taxon>
        <taxon>Dikarya</taxon>
        <taxon>Ascomycota</taxon>
        <taxon>Pezizomycotina</taxon>
        <taxon>Sordariomycetes</taxon>
        <taxon>Hypocreomycetidae</taxon>
        <taxon>Hypocreales</taxon>
        <taxon>Hypocreaceae</taxon>
        <taxon>Trichoderma</taxon>
    </lineage>
</organism>
<dbReference type="Proteomes" id="UP000241546">
    <property type="component" value="Unassembled WGS sequence"/>
</dbReference>
<dbReference type="GeneID" id="36604287"/>
<evidence type="ECO:0000313" key="3">
    <source>
        <dbReference type="Proteomes" id="UP000241546"/>
    </source>
</evidence>
<evidence type="ECO:0000256" key="1">
    <source>
        <dbReference type="SAM" id="MobiDB-lite"/>
    </source>
</evidence>
<sequence length="415" mass="46882">MPVTQQERHPSRHCAASATAIATNTSSIANATSRLTRAATMPPFQNARPHYKRRTLRIWNNQVGPDLRDPELLWGMDWERFNTVRIPVLEEDEYFERALEIAKGAKDREDFERSFRERNAKDWAELLDLMSDITRHTLYNDERDVFPCRDAWWKTRKASQTGSLMDFVRLLKGVAFGWEADEVRETQVDNPLSGEEAPAGAEYTGQEEVFPELEDLDWEEEQALRGDYSDSVIFHGTYTYFPASEPASKAPDAALYAAPSGMASSSEDDGSKEAQRLQRKRKRLRFSDDIVQVPEPNQASSPRSADDGSVTGERQLPGDGNDRASKRQKLDDSTTGSHTNPSCQHDQSTLKKRPIRDDDDDDDDDDGDGEQRHKRTNVKDATLLPGNKQRQIVLDAAVENEATPTARLQTSRLGL</sequence>
<feature type="region of interest" description="Disordered" evidence="1">
    <location>
        <begin position="260"/>
        <end position="384"/>
    </location>
</feature>
<dbReference type="AlphaFoldDB" id="A0A2T4B4W8"/>
<proteinExistence type="predicted"/>
<dbReference type="RefSeq" id="XP_024747706.1">
    <property type="nucleotide sequence ID" value="XM_024896169.1"/>
</dbReference>
<keyword evidence="3" id="KW-1185">Reference proteome</keyword>
<gene>
    <name evidence="2" type="ORF">BBK36DRAFT_1179311</name>
</gene>
<evidence type="ECO:0000313" key="2">
    <source>
        <dbReference type="EMBL" id="PTB64386.1"/>
    </source>
</evidence>
<dbReference type="EMBL" id="KZ680217">
    <property type="protein sequence ID" value="PTB64386.1"/>
    <property type="molecule type" value="Genomic_DNA"/>
</dbReference>
<feature type="compositionally biased region" description="Basic and acidic residues" evidence="1">
    <location>
        <begin position="320"/>
        <end position="332"/>
    </location>
</feature>
<feature type="compositionally biased region" description="Acidic residues" evidence="1">
    <location>
        <begin position="357"/>
        <end position="368"/>
    </location>
</feature>